<keyword evidence="5" id="KW-1133">Transmembrane helix</keyword>
<evidence type="ECO:0000256" key="4">
    <source>
        <dbReference type="PROSITE-ProRule" id="PRU00433"/>
    </source>
</evidence>
<evidence type="ECO:0000256" key="2">
    <source>
        <dbReference type="ARBA" id="ARBA00022723"/>
    </source>
</evidence>
<name>A0A521CKH3_SACCC</name>
<organism evidence="8 9">
    <name type="scientific">Saccharicrinis carchari</name>
    <dbReference type="NCBI Taxonomy" id="1168039"/>
    <lineage>
        <taxon>Bacteria</taxon>
        <taxon>Pseudomonadati</taxon>
        <taxon>Bacteroidota</taxon>
        <taxon>Bacteroidia</taxon>
        <taxon>Marinilabiliales</taxon>
        <taxon>Marinilabiliaceae</taxon>
        <taxon>Saccharicrinis</taxon>
    </lineage>
</organism>
<dbReference type="GO" id="GO:0020037">
    <property type="term" value="F:heme binding"/>
    <property type="evidence" value="ECO:0007669"/>
    <property type="project" value="InterPro"/>
</dbReference>
<proteinExistence type="predicted"/>
<feature type="transmembrane region" description="Helical" evidence="5">
    <location>
        <begin position="267"/>
        <end position="289"/>
    </location>
</feature>
<gene>
    <name evidence="8" type="ORF">SAMN06265379_103237</name>
</gene>
<protein>
    <submittedName>
        <fullName evidence="8">Cytochrome C oxidase, cbb3-type, subunit III</fullName>
    </submittedName>
</protein>
<reference evidence="8 9" key="1">
    <citation type="submission" date="2017-05" db="EMBL/GenBank/DDBJ databases">
        <authorList>
            <person name="Varghese N."/>
            <person name="Submissions S."/>
        </authorList>
    </citation>
    <scope>NUCLEOTIDE SEQUENCE [LARGE SCALE GENOMIC DNA]</scope>
    <source>
        <strain evidence="8 9">DSM 27040</strain>
    </source>
</reference>
<evidence type="ECO:0000256" key="1">
    <source>
        <dbReference type="ARBA" id="ARBA00022617"/>
    </source>
</evidence>
<dbReference type="GO" id="GO:0046872">
    <property type="term" value="F:metal ion binding"/>
    <property type="evidence" value="ECO:0007669"/>
    <property type="project" value="UniProtKB-KW"/>
</dbReference>
<keyword evidence="5" id="KW-0472">Membrane</keyword>
<dbReference type="InterPro" id="IPR036909">
    <property type="entry name" value="Cyt_c-like_dom_sf"/>
</dbReference>
<evidence type="ECO:0000256" key="3">
    <source>
        <dbReference type="ARBA" id="ARBA00023004"/>
    </source>
</evidence>
<keyword evidence="9" id="KW-1185">Reference proteome</keyword>
<dbReference type="GO" id="GO:0009055">
    <property type="term" value="F:electron transfer activity"/>
    <property type="evidence" value="ECO:0007669"/>
    <property type="project" value="InterPro"/>
</dbReference>
<evidence type="ECO:0000259" key="7">
    <source>
        <dbReference type="PROSITE" id="PS51007"/>
    </source>
</evidence>
<keyword evidence="6" id="KW-0732">Signal</keyword>
<dbReference type="EMBL" id="FXTB01000003">
    <property type="protein sequence ID" value="SMO59963.1"/>
    <property type="molecule type" value="Genomic_DNA"/>
</dbReference>
<dbReference type="SUPFAM" id="SSF46626">
    <property type="entry name" value="Cytochrome c"/>
    <property type="match status" value="1"/>
</dbReference>
<dbReference type="RefSeq" id="WP_142532938.1">
    <property type="nucleotide sequence ID" value="NZ_FXTB01000003.1"/>
</dbReference>
<dbReference type="Proteomes" id="UP000319040">
    <property type="component" value="Unassembled WGS sequence"/>
</dbReference>
<keyword evidence="2 4" id="KW-0479">Metal-binding</keyword>
<dbReference type="Pfam" id="PF13442">
    <property type="entry name" value="Cytochrome_CBB3"/>
    <property type="match status" value="1"/>
</dbReference>
<dbReference type="Gene3D" id="1.10.760.10">
    <property type="entry name" value="Cytochrome c-like domain"/>
    <property type="match status" value="1"/>
</dbReference>
<dbReference type="InterPro" id="IPR009056">
    <property type="entry name" value="Cyt_c-like_dom"/>
</dbReference>
<evidence type="ECO:0000256" key="5">
    <source>
        <dbReference type="SAM" id="Phobius"/>
    </source>
</evidence>
<feature type="chain" id="PRO_5021939927" evidence="6">
    <location>
        <begin position="23"/>
        <end position="309"/>
    </location>
</feature>
<keyword evidence="3 4" id="KW-0408">Iron</keyword>
<dbReference type="AlphaFoldDB" id="A0A521CKH3"/>
<feature type="signal peptide" evidence="6">
    <location>
        <begin position="1"/>
        <end position="22"/>
    </location>
</feature>
<dbReference type="PANTHER" id="PTHR35008">
    <property type="entry name" value="BLL4482 PROTEIN-RELATED"/>
    <property type="match status" value="1"/>
</dbReference>
<evidence type="ECO:0000313" key="9">
    <source>
        <dbReference type="Proteomes" id="UP000319040"/>
    </source>
</evidence>
<dbReference type="InterPro" id="IPR051459">
    <property type="entry name" value="Cytochrome_c-type_DH"/>
</dbReference>
<evidence type="ECO:0000256" key="6">
    <source>
        <dbReference type="SAM" id="SignalP"/>
    </source>
</evidence>
<dbReference type="PANTHER" id="PTHR35008:SF8">
    <property type="entry name" value="ALCOHOL DEHYDROGENASE CYTOCHROME C SUBUNIT"/>
    <property type="match status" value="1"/>
</dbReference>
<keyword evidence="5" id="KW-0812">Transmembrane</keyword>
<keyword evidence="1 4" id="KW-0349">Heme</keyword>
<feature type="domain" description="Cytochrome c" evidence="7">
    <location>
        <begin position="42"/>
        <end position="125"/>
    </location>
</feature>
<dbReference type="PROSITE" id="PS51007">
    <property type="entry name" value="CYTC"/>
    <property type="match status" value="1"/>
</dbReference>
<evidence type="ECO:0000313" key="8">
    <source>
        <dbReference type="EMBL" id="SMO59963.1"/>
    </source>
</evidence>
<dbReference type="OrthoDB" id="9811395at2"/>
<sequence length="309" mass="33960">MNKFFLTLIICTCAVLKLSAQADWVVPAEHQGKLSPVQFTESMQQSGADIFAAQCQVCHGMPGQGNFNAMLVPSPGDPASQQFQRNTDGAMFYKISEGRATMPSFKSALSKADIWSVISYVRSFNPTYVQETAEKIETNIPEGTLLSLGLRYDENKKAVEVKLTGTLNQSTNPVGGVAIQLEAKRYFGNLTLGDAKNTNKEGLAYFPWDGTLPGDSLGNVHLIAQIEQSEAYGEVKAEKTLAIGKVNDKPALNKERAMWNTVDKAPLWIIIGFSGAVVTAWFFIFYVLFMVRKVYVLGKEPIADDQKVI</sequence>
<accession>A0A521CKH3</accession>